<dbReference type="InterPro" id="IPR006235">
    <property type="entry name" value="OAc-hSer/O-AcSer_sulfhydrylase"/>
</dbReference>
<dbReference type="FunFam" id="3.40.640.10:FF:000046">
    <property type="entry name" value="Cystathionine gamma-lyase"/>
    <property type="match status" value="1"/>
</dbReference>
<dbReference type="GO" id="GO:0047982">
    <property type="term" value="F:homocysteine desulfhydrase activity"/>
    <property type="evidence" value="ECO:0007669"/>
    <property type="project" value="UniProtKB-EC"/>
</dbReference>
<dbReference type="Gene3D" id="3.40.640.10">
    <property type="entry name" value="Type I PLP-dependent aspartate aminotransferase-like (Major domain)"/>
    <property type="match status" value="1"/>
</dbReference>
<protein>
    <recommendedName>
        <fullName evidence="5">homocysteine desulfhydrase</fullName>
        <ecNumber evidence="5">4.4.1.2</ecNumber>
    </recommendedName>
    <alternativeName>
        <fullName evidence="6">Homocysteine desulfhydrase</fullName>
    </alternativeName>
</protein>
<dbReference type="GO" id="GO:0003961">
    <property type="term" value="F:O-acetylhomoserine aminocarboxypropyltransferase activity"/>
    <property type="evidence" value="ECO:0007669"/>
    <property type="project" value="TreeGrafter"/>
</dbReference>
<dbReference type="InterPro" id="IPR015422">
    <property type="entry name" value="PyrdxlP-dep_Trfase_small"/>
</dbReference>
<comment type="caution">
    <text evidence="12">The sequence shown here is derived from an EMBL/GenBank/DDBJ whole genome shotgun (WGS) entry which is preliminary data.</text>
</comment>
<evidence type="ECO:0000313" key="13">
    <source>
        <dbReference type="Proteomes" id="UP000244893"/>
    </source>
</evidence>
<name>A0A2V1HN22_9MICO</name>
<dbReference type="GO" id="GO:0019346">
    <property type="term" value="P:transsulfuration"/>
    <property type="evidence" value="ECO:0007669"/>
    <property type="project" value="InterPro"/>
</dbReference>
<dbReference type="GO" id="GO:0018826">
    <property type="term" value="F:methionine gamma-lyase activity"/>
    <property type="evidence" value="ECO:0007669"/>
    <property type="project" value="UniProtKB-EC"/>
</dbReference>
<evidence type="ECO:0000313" key="12">
    <source>
        <dbReference type="EMBL" id="PVZ93811.1"/>
    </source>
</evidence>
<evidence type="ECO:0000256" key="6">
    <source>
        <dbReference type="ARBA" id="ARBA00047199"/>
    </source>
</evidence>
<dbReference type="SUPFAM" id="SSF53383">
    <property type="entry name" value="PLP-dependent transferases"/>
    <property type="match status" value="1"/>
</dbReference>
<evidence type="ECO:0000256" key="7">
    <source>
        <dbReference type="ARBA" id="ARBA00048780"/>
    </source>
</evidence>
<dbReference type="OrthoDB" id="9780685at2"/>
<feature type="region of interest" description="Disordered" evidence="11">
    <location>
        <begin position="440"/>
        <end position="460"/>
    </location>
</feature>
<sequence>MTSAGDGIQASGPEQGFATRQVHAGQEIDPAHGARITPLYLSAGFAFDDFDEAADRFNGGAGFSYTRLGNPTTAAVERKLAALEGGIDAIAVSSGQAAVSVALLGVLKAGDHLLSARNIYEGSRGLFRDVLSRMGIAVDFVDEHNDPDAWRRLTLPTTRAYFVESIPNPRNDLVDLRLVADVAHEHGVPLLVDNTFATPYLVRPIEHGADVVVHSTSKFLAGHGNSLGGVIIDSGRFPWARYAELHPHLTQPASGGDASFVDRFGPAAYSRFTRDVIASRLGPTVSPFNAFLLQQGLETLSLRIARHSESALEIAEWLEQRPEVESVDYSGLASSPYRALSERYLPRGAGSVFSFTLRGGEAAARAVHDSVGLFTRMTHLGDVRSLVLHPGTTSHAHATAAEKEAAGILPGLLRVSIGLEDVPDLLADLDQALARIPVETRPASGRIAPPSSPEDSPRDAHRIHEHILRRAAVSIA</sequence>
<dbReference type="InterPro" id="IPR015421">
    <property type="entry name" value="PyrdxlP-dep_Trfase_major"/>
</dbReference>
<dbReference type="GO" id="GO:0006535">
    <property type="term" value="P:cysteine biosynthetic process from serine"/>
    <property type="evidence" value="ECO:0007669"/>
    <property type="project" value="TreeGrafter"/>
</dbReference>
<dbReference type="GO" id="GO:0030170">
    <property type="term" value="F:pyridoxal phosphate binding"/>
    <property type="evidence" value="ECO:0007669"/>
    <property type="project" value="InterPro"/>
</dbReference>
<feature type="region of interest" description="Disordered" evidence="11">
    <location>
        <begin position="1"/>
        <end position="21"/>
    </location>
</feature>
<evidence type="ECO:0000256" key="1">
    <source>
        <dbReference type="ARBA" id="ARBA00001933"/>
    </source>
</evidence>
<evidence type="ECO:0000256" key="9">
    <source>
        <dbReference type="PIRSR" id="PIRSR001434-2"/>
    </source>
</evidence>
<dbReference type="Gene3D" id="3.90.1150.10">
    <property type="entry name" value="Aspartate Aminotransferase, domain 1"/>
    <property type="match status" value="1"/>
</dbReference>
<feature type="modified residue" description="N6-(pyridoxal phosphate)lysine" evidence="9">
    <location>
        <position position="218"/>
    </location>
</feature>
<comment type="cofactor">
    <cofactor evidence="1 10">
        <name>pyridoxal 5'-phosphate</name>
        <dbReference type="ChEBI" id="CHEBI:597326"/>
    </cofactor>
</comment>
<dbReference type="InterPro" id="IPR015424">
    <property type="entry name" value="PyrdxlP-dep_Trfase"/>
</dbReference>
<keyword evidence="4 9" id="KW-0663">Pyridoxal phosphate</keyword>
<dbReference type="GO" id="GO:0004124">
    <property type="term" value="F:cysteine synthase activity"/>
    <property type="evidence" value="ECO:0007669"/>
    <property type="project" value="TreeGrafter"/>
</dbReference>
<evidence type="ECO:0000256" key="3">
    <source>
        <dbReference type="ARBA" id="ARBA00022679"/>
    </source>
</evidence>
<dbReference type="RefSeq" id="WP_116756325.1">
    <property type="nucleotide sequence ID" value="NZ_JBHUEX010000001.1"/>
</dbReference>
<comment type="catalytic activity">
    <reaction evidence="8">
        <text>L-methionine + H2O = methanethiol + 2-oxobutanoate + NH4(+)</text>
        <dbReference type="Rhea" id="RHEA:23800"/>
        <dbReference type="ChEBI" id="CHEBI:15377"/>
        <dbReference type="ChEBI" id="CHEBI:16007"/>
        <dbReference type="ChEBI" id="CHEBI:16763"/>
        <dbReference type="ChEBI" id="CHEBI:28938"/>
        <dbReference type="ChEBI" id="CHEBI:57844"/>
        <dbReference type="EC" id="4.4.1.11"/>
    </reaction>
    <physiologicalReaction direction="left-to-right" evidence="8">
        <dbReference type="Rhea" id="RHEA:23801"/>
    </physiologicalReaction>
</comment>
<dbReference type="InterPro" id="IPR000277">
    <property type="entry name" value="Cys/Met-Metab_PyrdxlP-dep_enz"/>
</dbReference>
<keyword evidence="3 12" id="KW-0808">Transferase</keyword>
<comment type="catalytic activity">
    <reaction evidence="7">
        <text>L-homocysteine + H2O = 2-oxobutanoate + hydrogen sulfide + NH4(+) + H(+)</text>
        <dbReference type="Rhea" id="RHEA:14501"/>
        <dbReference type="ChEBI" id="CHEBI:15377"/>
        <dbReference type="ChEBI" id="CHEBI:15378"/>
        <dbReference type="ChEBI" id="CHEBI:16763"/>
        <dbReference type="ChEBI" id="CHEBI:28938"/>
        <dbReference type="ChEBI" id="CHEBI:29919"/>
        <dbReference type="ChEBI" id="CHEBI:58199"/>
        <dbReference type="EC" id="4.4.1.2"/>
    </reaction>
    <physiologicalReaction direction="left-to-right" evidence="7">
        <dbReference type="Rhea" id="RHEA:14502"/>
    </physiologicalReaction>
</comment>
<dbReference type="EC" id="4.4.1.2" evidence="5"/>
<dbReference type="PANTHER" id="PTHR43797:SF2">
    <property type="entry name" value="HOMOCYSTEINE_CYSTEINE SYNTHASE"/>
    <property type="match status" value="1"/>
</dbReference>
<organism evidence="12 13">
    <name type="scientific">Amnibacterium flavum</name>
    <dbReference type="NCBI Taxonomy" id="2173173"/>
    <lineage>
        <taxon>Bacteria</taxon>
        <taxon>Bacillati</taxon>
        <taxon>Actinomycetota</taxon>
        <taxon>Actinomycetes</taxon>
        <taxon>Micrococcales</taxon>
        <taxon>Microbacteriaceae</taxon>
        <taxon>Amnibacterium</taxon>
    </lineage>
</organism>
<dbReference type="Pfam" id="PF01053">
    <property type="entry name" value="Cys_Met_Meta_PP"/>
    <property type="match status" value="1"/>
</dbReference>
<evidence type="ECO:0000256" key="5">
    <source>
        <dbReference type="ARBA" id="ARBA00047175"/>
    </source>
</evidence>
<dbReference type="PIRSF" id="PIRSF001434">
    <property type="entry name" value="CGS"/>
    <property type="match status" value="1"/>
</dbReference>
<evidence type="ECO:0000256" key="10">
    <source>
        <dbReference type="RuleBase" id="RU362118"/>
    </source>
</evidence>
<evidence type="ECO:0000256" key="8">
    <source>
        <dbReference type="ARBA" id="ARBA00052699"/>
    </source>
</evidence>
<reference evidence="12 13" key="1">
    <citation type="submission" date="2018-05" db="EMBL/GenBank/DDBJ databases">
        <title>Amnibacterium sp. M8JJ-5, whole genome shotgun sequence.</title>
        <authorList>
            <person name="Tuo L."/>
        </authorList>
    </citation>
    <scope>NUCLEOTIDE SEQUENCE [LARGE SCALE GENOMIC DNA]</scope>
    <source>
        <strain evidence="12 13">M8JJ-5</strain>
    </source>
</reference>
<dbReference type="GO" id="GO:0005737">
    <property type="term" value="C:cytoplasm"/>
    <property type="evidence" value="ECO:0007669"/>
    <property type="project" value="TreeGrafter"/>
</dbReference>
<evidence type="ECO:0000256" key="2">
    <source>
        <dbReference type="ARBA" id="ARBA00009077"/>
    </source>
</evidence>
<dbReference type="EMBL" id="QEOP01000002">
    <property type="protein sequence ID" value="PVZ93811.1"/>
    <property type="molecule type" value="Genomic_DNA"/>
</dbReference>
<dbReference type="AlphaFoldDB" id="A0A2V1HN22"/>
<dbReference type="GO" id="GO:0071269">
    <property type="term" value="P:L-homocysteine biosynthetic process"/>
    <property type="evidence" value="ECO:0007669"/>
    <property type="project" value="TreeGrafter"/>
</dbReference>
<dbReference type="CDD" id="cd00614">
    <property type="entry name" value="CGS_like"/>
    <property type="match status" value="1"/>
</dbReference>
<proteinExistence type="inferred from homology"/>
<dbReference type="PANTHER" id="PTHR43797">
    <property type="entry name" value="HOMOCYSTEINE/CYSTEINE SYNTHASE"/>
    <property type="match status" value="1"/>
</dbReference>
<evidence type="ECO:0000256" key="11">
    <source>
        <dbReference type="SAM" id="MobiDB-lite"/>
    </source>
</evidence>
<comment type="similarity">
    <text evidence="2 10">Belongs to the trans-sulfuration enzymes family.</text>
</comment>
<evidence type="ECO:0000256" key="4">
    <source>
        <dbReference type="ARBA" id="ARBA00022898"/>
    </source>
</evidence>
<gene>
    <name evidence="12" type="ORF">DDQ50_08460</name>
</gene>
<dbReference type="Proteomes" id="UP000244893">
    <property type="component" value="Unassembled WGS sequence"/>
</dbReference>
<keyword evidence="13" id="KW-1185">Reference proteome</keyword>
<accession>A0A2V1HN22</accession>